<evidence type="ECO:0000256" key="2">
    <source>
        <dbReference type="ARBA" id="ARBA00008096"/>
    </source>
</evidence>
<dbReference type="GO" id="GO:0006888">
    <property type="term" value="P:endoplasmic reticulum to Golgi vesicle-mediated transport"/>
    <property type="evidence" value="ECO:0007669"/>
    <property type="project" value="InterPro"/>
</dbReference>
<dbReference type="GO" id="GO:0097020">
    <property type="term" value="F:COPII receptor activity"/>
    <property type="evidence" value="ECO:0007669"/>
    <property type="project" value="InterPro"/>
</dbReference>
<evidence type="ECO:0000256" key="4">
    <source>
        <dbReference type="ARBA" id="ARBA00022989"/>
    </source>
</evidence>
<evidence type="ECO:0000313" key="7">
    <source>
        <dbReference type="EMBL" id="SJX61421.1"/>
    </source>
</evidence>
<dbReference type="GO" id="GO:0030134">
    <property type="term" value="C:COPII-coated ER to Golgi transport vesicle"/>
    <property type="evidence" value="ECO:0007669"/>
    <property type="project" value="TreeGrafter"/>
</dbReference>
<evidence type="ECO:0000313" key="8">
    <source>
        <dbReference type="Proteomes" id="UP000239563"/>
    </source>
</evidence>
<dbReference type="AlphaFoldDB" id="A0A2N8U9G7"/>
<evidence type="ECO:0000256" key="3">
    <source>
        <dbReference type="ARBA" id="ARBA00022692"/>
    </source>
</evidence>
<dbReference type="GO" id="GO:0000139">
    <property type="term" value="C:Golgi membrane"/>
    <property type="evidence" value="ECO:0007669"/>
    <property type="project" value="TreeGrafter"/>
</dbReference>
<accession>A0A2N8U9G7</accession>
<dbReference type="PANTHER" id="PTHR13144">
    <property type="entry name" value="TEX261 PROTEIN"/>
    <property type="match status" value="1"/>
</dbReference>
<comment type="subcellular location">
    <subcellularLocation>
        <location evidence="1">Membrane</location>
        <topology evidence="1">Multi-pass membrane protein</topology>
    </subcellularLocation>
</comment>
<feature type="transmembrane region" description="Helical" evidence="6">
    <location>
        <begin position="6"/>
        <end position="27"/>
    </location>
</feature>
<evidence type="ECO:0000256" key="1">
    <source>
        <dbReference type="ARBA" id="ARBA00004141"/>
    </source>
</evidence>
<dbReference type="InterPro" id="IPR007277">
    <property type="entry name" value="Svp26/Tex261"/>
</dbReference>
<name>A0A2N8U9G7_9BASI</name>
<dbReference type="Pfam" id="PF04148">
    <property type="entry name" value="Erv26"/>
    <property type="match status" value="1"/>
</dbReference>
<reference evidence="7 8" key="1">
    <citation type="submission" date="2017-02" db="EMBL/GenBank/DDBJ databases">
        <authorList>
            <person name="Peterson S.W."/>
        </authorList>
    </citation>
    <scope>NUCLEOTIDE SEQUENCE [LARGE SCALE GENOMIC DNA]</scope>
    <source>
        <strain evidence="7 8">SRS1_H2-8</strain>
    </source>
</reference>
<gene>
    <name evidence="7" type="ORF">SRS1_10477</name>
</gene>
<comment type="similarity">
    <text evidence="2">Belongs to the SVP26 family.</text>
</comment>
<keyword evidence="3 6" id="KW-0812">Transmembrane</keyword>
<evidence type="ECO:0000256" key="6">
    <source>
        <dbReference type="SAM" id="Phobius"/>
    </source>
</evidence>
<organism evidence="7 8">
    <name type="scientific">Sporisorium reilianum f. sp. reilianum</name>
    <dbReference type="NCBI Taxonomy" id="72559"/>
    <lineage>
        <taxon>Eukaryota</taxon>
        <taxon>Fungi</taxon>
        <taxon>Dikarya</taxon>
        <taxon>Basidiomycota</taxon>
        <taxon>Ustilaginomycotina</taxon>
        <taxon>Ustilaginomycetes</taxon>
        <taxon>Ustilaginales</taxon>
        <taxon>Ustilaginaceae</taxon>
        <taxon>Sporisorium</taxon>
    </lineage>
</organism>
<keyword evidence="5 6" id="KW-0472">Membrane</keyword>
<evidence type="ECO:0000256" key="5">
    <source>
        <dbReference type="ARBA" id="ARBA00023136"/>
    </source>
</evidence>
<dbReference type="Proteomes" id="UP000239563">
    <property type="component" value="Chromosome II"/>
</dbReference>
<feature type="transmembrane region" description="Helical" evidence="6">
    <location>
        <begin position="47"/>
        <end position="67"/>
    </location>
</feature>
<proteinExistence type="inferred from homology"/>
<keyword evidence="4 6" id="KW-1133">Transmembrane helix</keyword>
<dbReference type="GO" id="GO:0005789">
    <property type="term" value="C:endoplasmic reticulum membrane"/>
    <property type="evidence" value="ECO:0007669"/>
    <property type="project" value="TreeGrafter"/>
</dbReference>
<sequence>MILNQLVALFVAAVGAAALVCLALGLLSLSQYIETHASRARRIGLRALYLITALQILLILVDNLPLLPLLPSILAAPLHYSALRDTAWPYSTASATSPWTSIASLLLLPLTSHISLARHHTLTAHAWHQHRYDTHHRPKLPGARLDWDVVSPDPPATREMSHLQVCAVLAVCVWALPVYRVVGRIAAAEWGAAGVVGEVQRGRR</sequence>
<dbReference type="PANTHER" id="PTHR13144:SF0">
    <property type="entry name" value="PROTEIN TEX261"/>
    <property type="match status" value="1"/>
</dbReference>
<protein>
    <submittedName>
        <fullName evidence="7">Uncharacterized protein</fullName>
    </submittedName>
</protein>
<dbReference type="EMBL" id="LT795055">
    <property type="protein sequence ID" value="SJX61421.1"/>
    <property type="molecule type" value="Genomic_DNA"/>
</dbReference>